<reference evidence="5" key="2">
    <citation type="submission" date="2024-06" db="EMBL/GenBank/DDBJ databases">
        <title>Micromonospora mangrovi CCTCC AA 2012012 genome sequences.</title>
        <authorList>
            <person name="Gao J."/>
        </authorList>
    </citation>
    <scope>NUCLEOTIDE SEQUENCE</scope>
    <source>
        <strain evidence="5">CCTCC AA 2012012</strain>
    </source>
</reference>
<keyword evidence="1 3" id="KW-0732">Signal</keyword>
<feature type="region of interest" description="Disordered" evidence="2">
    <location>
        <begin position="22"/>
        <end position="69"/>
    </location>
</feature>
<reference evidence="4" key="1">
    <citation type="submission" date="2024-01" db="EMBL/GenBank/DDBJ databases">
        <title>The genome sequence of Micromonospora mangrovi CCTCC AA 2012012.</title>
        <authorList>
            <person name="Gao J."/>
        </authorList>
    </citation>
    <scope>NUCLEOTIDE SEQUENCE</scope>
    <source>
        <strain evidence="4">CCTCC AA 2012012</strain>
    </source>
</reference>
<dbReference type="EMBL" id="CP159342">
    <property type="protein sequence ID" value="XCH73648.1"/>
    <property type="molecule type" value="Genomic_DNA"/>
</dbReference>
<gene>
    <name evidence="5" type="ORF">ABUL08_25760</name>
    <name evidence="4" type="ORF">VK199_25680</name>
</gene>
<dbReference type="AlphaFoldDB" id="A0AAU8HAN5"/>
<name>A0AAU8HAN5_9ACTN</name>
<dbReference type="InterPro" id="IPR029050">
    <property type="entry name" value="Immunoprotect_excell_Ig-like"/>
</dbReference>
<evidence type="ECO:0000256" key="2">
    <source>
        <dbReference type="SAM" id="MobiDB-lite"/>
    </source>
</evidence>
<evidence type="ECO:0000256" key="3">
    <source>
        <dbReference type="SAM" id="SignalP"/>
    </source>
</evidence>
<evidence type="ECO:0000313" key="4">
    <source>
        <dbReference type="EMBL" id="XBP92951.1"/>
    </source>
</evidence>
<dbReference type="PROSITE" id="PS51257">
    <property type="entry name" value="PROKAR_LIPOPROTEIN"/>
    <property type="match status" value="1"/>
</dbReference>
<sequence>MVRTRHLATALVLTTAALAGCGDQEPVGAPSSTASSSSPSPAVSSASPTPSASPTAAPDVQLALGKSKESPDGAVISTVYAYKQPVAKSAPRPEEQAGYEWGAADVKVCVKKSYTANSVSVSNSPWTLVYADDSQIEASGTGYESFPEPAFPFGEKTLAPGRCVRGWITFPVPAKKRPAAVEYAGQSEPVPPRWVVK</sequence>
<feature type="chain" id="PRO_5043289100" description="DUF4352 domain-containing protein" evidence="3">
    <location>
        <begin position="20"/>
        <end position="197"/>
    </location>
</feature>
<accession>A0AAU8HAN5</accession>
<evidence type="ECO:0000313" key="5">
    <source>
        <dbReference type="EMBL" id="XCH73648.1"/>
    </source>
</evidence>
<protein>
    <recommendedName>
        <fullName evidence="6">DUF4352 domain-containing protein</fullName>
    </recommendedName>
</protein>
<proteinExistence type="predicted"/>
<organism evidence="5">
    <name type="scientific">Micromonospora sp. CCTCC AA 2012012</name>
    <dbReference type="NCBI Taxonomy" id="3111921"/>
    <lineage>
        <taxon>Bacteria</taxon>
        <taxon>Bacillati</taxon>
        <taxon>Actinomycetota</taxon>
        <taxon>Actinomycetes</taxon>
        <taxon>Micromonosporales</taxon>
        <taxon>Micromonosporaceae</taxon>
        <taxon>Micromonospora</taxon>
    </lineage>
</organism>
<dbReference type="Gene3D" id="2.60.40.1240">
    <property type="match status" value="1"/>
</dbReference>
<evidence type="ECO:0008006" key="6">
    <source>
        <dbReference type="Google" id="ProtNLM"/>
    </source>
</evidence>
<dbReference type="RefSeq" id="WP_350932575.1">
    <property type="nucleotide sequence ID" value="NZ_CP157762.1"/>
</dbReference>
<dbReference type="EMBL" id="CP157762">
    <property type="protein sequence ID" value="XBP92951.1"/>
    <property type="molecule type" value="Genomic_DNA"/>
</dbReference>
<evidence type="ECO:0000256" key="1">
    <source>
        <dbReference type="ARBA" id="ARBA00022729"/>
    </source>
</evidence>
<feature type="signal peptide" evidence="3">
    <location>
        <begin position="1"/>
        <end position="19"/>
    </location>
</feature>
<feature type="compositionally biased region" description="Low complexity" evidence="2">
    <location>
        <begin position="29"/>
        <end position="58"/>
    </location>
</feature>